<dbReference type="AlphaFoldDB" id="A0A4Q4KYD5"/>
<reference evidence="2 3" key="1">
    <citation type="submission" date="2019-02" db="EMBL/GenBank/DDBJ databases">
        <title>Genome of Pseudomonas korensis isolated from heavy metal contaminated environment.</title>
        <authorList>
            <person name="Ayangbenro A.S."/>
            <person name="Babalola O."/>
        </authorList>
    </citation>
    <scope>NUCLEOTIDE SEQUENCE [LARGE SCALE GENOMIC DNA]</scope>
    <source>
        <strain evidence="2 3">AB36</strain>
    </source>
</reference>
<evidence type="ECO:0000313" key="3">
    <source>
        <dbReference type="Proteomes" id="UP000291107"/>
    </source>
</evidence>
<dbReference type="EMBL" id="SEUB01000010">
    <property type="protein sequence ID" value="RYM38295.1"/>
    <property type="molecule type" value="Genomic_DNA"/>
</dbReference>
<comment type="caution">
    <text evidence="2">The sequence shown here is derived from an EMBL/GenBank/DDBJ whole genome shotgun (WGS) entry which is preliminary data.</text>
</comment>
<proteinExistence type="predicted"/>
<feature type="region of interest" description="Disordered" evidence="1">
    <location>
        <begin position="1"/>
        <end position="23"/>
    </location>
</feature>
<evidence type="ECO:0008006" key="4">
    <source>
        <dbReference type="Google" id="ProtNLM"/>
    </source>
</evidence>
<dbReference type="Proteomes" id="UP000291107">
    <property type="component" value="Unassembled WGS sequence"/>
</dbReference>
<organism evidence="2 3">
    <name type="scientific">Pseudomonas koreensis</name>
    <dbReference type="NCBI Taxonomy" id="198620"/>
    <lineage>
        <taxon>Bacteria</taxon>
        <taxon>Pseudomonadati</taxon>
        <taxon>Pseudomonadota</taxon>
        <taxon>Gammaproteobacteria</taxon>
        <taxon>Pseudomonadales</taxon>
        <taxon>Pseudomonadaceae</taxon>
        <taxon>Pseudomonas</taxon>
    </lineage>
</organism>
<gene>
    <name evidence="2" type="ORF">EVS84_24030</name>
</gene>
<accession>A0A4Q4KYD5</accession>
<evidence type="ECO:0000313" key="2">
    <source>
        <dbReference type="EMBL" id="RYM38295.1"/>
    </source>
</evidence>
<evidence type="ECO:0000256" key="1">
    <source>
        <dbReference type="SAM" id="MobiDB-lite"/>
    </source>
</evidence>
<dbReference type="Pfam" id="PF19619">
    <property type="entry name" value="DUF6124"/>
    <property type="match status" value="1"/>
</dbReference>
<dbReference type="RefSeq" id="WP_129999949.1">
    <property type="nucleotide sequence ID" value="NZ_SEUB01000010.1"/>
</dbReference>
<sequence>MSDKIVPDPPLEPTTPLEQTIRADDLAKNREAIKRALDFYLCPQPSKACPPSTMFLIQPDVDTETLLAHACESLASANTLASDFADQLGRPQRHTALAIQQIIMLAELAVNRALDRVDPRA</sequence>
<protein>
    <recommendedName>
        <fullName evidence="4">DUF3077 domain-containing protein</fullName>
    </recommendedName>
</protein>
<name>A0A4Q4KYD5_9PSED</name>